<reference evidence="2" key="1">
    <citation type="submission" date="2021-12" db="EMBL/GenBank/DDBJ databases">
        <authorList>
            <person name="King R."/>
        </authorList>
    </citation>
    <scope>NUCLEOTIDE SEQUENCE</scope>
</reference>
<gene>
    <name evidence="2" type="ORF">DIATSA_LOCUS445</name>
</gene>
<dbReference type="OrthoDB" id="7443189at2759"/>
<feature type="compositionally biased region" description="Polar residues" evidence="1">
    <location>
        <begin position="7"/>
        <end position="36"/>
    </location>
</feature>
<sequence length="98" mass="10655">MERFPLKSSTPKMTTTYQSVYKKGSNTNNGRNAQGSSEDDMVDITPGLQRAADSTPTSHGTFQLYEHTGAGDQRHSSASANSYIAQYFSSSTGKRIVL</sequence>
<dbReference type="Proteomes" id="UP001153714">
    <property type="component" value="Chromosome 1"/>
</dbReference>
<evidence type="ECO:0000313" key="2">
    <source>
        <dbReference type="EMBL" id="CAG9782162.1"/>
    </source>
</evidence>
<feature type="region of interest" description="Disordered" evidence="1">
    <location>
        <begin position="1"/>
        <end position="42"/>
    </location>
</feature>
<evidence type="ECO:0000256" key="1">
    <source>
        <dbReference type="SAM" id="MobiDB-lite"/>
    </source>
</evidence>
<accession>A0A9N9N0V4</accession>
<evidence type="ECO:0000313" key="3">
    <source>
        <dbReference type="Proteomes" id="UP001153714"/>
    </source>
</evidence>
<keyword evidence="3" id="KW-1185">Reference proteome</keyword>
<protein>
    <submittedName>
        <fullName evidence="2">Uncharacterized protein</fullName>
    </submittedName>
</protein>
<dbReference type="AlphaFoldDB" id="A0A9N9N0V4"/>
<organism evidence="2 3">
    <name type="scientific">Diatraea saccharalis</name>
    <name type="common">sugarcane borer</name>
    <dbReference type="NCBI Taxonomy" id="40085"/>
    <lineage>
        <taxon>Eukaryota</taxon>
        <taxon>Metazoa</taxon>
        <taxon>Ecdysozoa</taxon>
        <taxon>Arthropoda</taxon>
        <taxon>Hexapoda</taxon>
        <taxon>Insecta</taxon>
        <taxon>Pterygota</taxon>
        <taxon>Neoptera</taxon>
        <taxon>Endopterygota</taxon>
        <taxon>Lepidoptera</taxon>
        <taxon>Glossata</taxon>
        <taxon>Ditrysia</taxon>
        <taxon>Pyraloidea</taxon>
        <taxon>Crambidae</taxon>
        <taxon>Crambinae</taxon>
        <taxon>Diatraea</taxon>
    </lineage>
</organism>
<reference evidence="2" key="2">
    <citation type="submission" date="2022-10" db="EMBL/GenBank/DDBJ databases">
        <authorList>
            <consortium name="ENA_rothamsted_submissions"/>
            <consortium name="culmorum"/>
            <person name="King R."/>
        </authorList>
    </citation>
    <scope>NUCLEOTIDE SEQUENCE</scope>
</reference>
<proteinExistence type="predicted"/>
<name>A0A9N9N0V4_9NEOP</name>
<dbReference type="EMBL" id="OU893332">
    <property type="protein sequence ID" value="CAG9782162.1"/>
    <property type="molecule type" value="Genomic_DNA"/>
</dbReference>